<keyword evidence="4" id="KW-1185">Reference proteome</keyword>
<name>A8ZQK0_ACAM1</name>
<reference evidence="3 4" key="1">
    <citation type="journal article" date="2008" name="Proc. Natl. Acad. Sci. U.S.A.">
        <title>Niche adaptation and genome expansion in the chlorophyll d-producing cyanobacterium Acaryochloris marina.</title>
        <authorList>
            <person name="Swingley W.D."/>
            <person name="Chen M."/>
            <person name="Cheung P.C."/>
            <person name="Conrad A.L."/>
            <person name="Dejesa L.C."/>
            <person name="Hao J."/>
            <person name="Honchak B.M."/>
            <person name="Karbach L.E."/>
            <person name="Kurdoglu A."/>
            <person name="Lahiri S."/>
            <person name="Mastrian S.D."/>
            <person name="Miyashita H."/>
            <person name="Page L."/>
            <person name="Ramakrishna P."/>
            <person name="Satoh S."/>
            <person name="Sattley W.M."/>
            <person name="Shimada Y."/>
            <person name="Taylor H.L."/>
            <person name="Tomo T."/>
            <person name="Tsuchiya T."/>
            <person name="Wang Z.T."/>
            <person name="Raymond J."/>
            <person name="Mimuro M."/>
            <person name="Blankenship R.E."/>
            <person name="Touchman J.W."/>
        </authorList>
    </citation>
    <scope>NUCLEOTIDE SEQUENCE [LARGE SCALE GENOMIC DNA]</scope>
    <source>
        <strain evidence="4">MBIC 11017</strain>
        <plasmid evidence="4">Plasmid pREB7</plasmid>
    </source>
</reference>
<keyword evidence="2" id="KW-0812">Transmembrane</keyword>
<protein>
    <submittedName>
        <fullName evidence="3">Uncharacterized protein</fullName>
    </submittedName>
</protein>
<dbReference type="RefSeq" id="WP_012168352.1">
    <property type="nucleotide sequence ID" value="NC_009932.1"/>
</dbReference>
<organism evidence="3 4">
    <name type="scientific">Acaryochloris marina (strain MBIC 11017)</name>
    <dbReference type="NCBI Taxonomy" id="329726"/>
    <lineage>
        <taxon>Bacteria</taxon>
        <taxon>Bacillati</taxon>
        <taxon>Cyanobacteriota</taxon>
        <taxon>Cyanophyceae</taxon>
        <taxon>Acaryochloridales</taxon>
        <taxon>Acaryochloridaceae</taxon>
        <taxon>Acaryochloris</taxon>
    </lineage>
</organism>
<feature type="region of interest" description="Disordered" evidence="1">
    <location>
        <begin position="77"/>
        <end position="99"/>
    </location>
</feature>
<keyword evidence="3" id="KW-0614">Plasmid</keyword>
<evidence type="ECO:0000313" key="3">
    <source>
        <dbReference type="EMBL" id="ABW33286.1"/>
    </source>
</evidence>
<feature type="compositionally biased region" description="Basic and acidic residues" evidence="1">
    <location>
        <begin position="89"/>
        <end position="99"/>
    </location>
</feature>
<proteinExistence type="predicted"/>
<evidence type="ECO:0000256" key="2">
    <source>
        <dbReference type="SAM" id="Phobius"/>
    </source>
</evidence>
<sequence length="301" mass="33812">MTNTQNHDESPGWEWESLAIACFIVIAISTLVGLIALPKKERENLSWSFWALTIPFTISFSVVGCWLLKPREGCPLEDKKPNSVTGNSEARRGARADDPQVHTHAILDTSFDEKLAIVTKDVAEIAQRVGALDMALVKRVRPLQTKATTVREKEQQARTALIARLSDLGTETSPIDALQGAIQICSDARLWEHPARIATVHIDTQRFYNEGKIWPTIRDNHIVWSLDPDHDPPDETDEIEQTLFRPFRCCSRCKYIGKYYDCCAVVPFDCGTGNPSEQCREFECEDGGTPIPELTIDDVPF</sequence>
<dbReference type="KEGG" id="amr:AM1_G0106"/>
<dbReference type="AlphaFoldDB" id="A8ZQK0"/>
<keyword evidence="2" id="KW-1133">Transmembrane helix</keyword>
<dbReference type="EMBL" id="CP000844">
    <property type="protein sequence ID" value="ABW33286.1"/>
    <property type="molecule type" value="Genomic_DNA"/>
</dbReference>
<evidence type="ECO:0000256" key="1">
    <source>
        <dbReference type="SAM" id="MobiDB-lite"/>
    </source>
</evidence>
<feature type="transmembrane region" description="Helical" evidence="2">
    <location>
        <begin position="49"/>
        <end position="69"/>
    </location>
</feature>
<accession>A8ZQK0</accession>
<feature type="transmembrane region" description="Helical" evidence="2">
    <location>
        <begin position="18"/>
        <end position="37"/>
    </location>
</feature>
<dbReference type="OrthoDB" id="9821616at2"/>
<gene>
    <name evidence="3" type="ordered locus">AM1_G0106</name>
</gene>
<evidence type="ECO:0000313" key="4">
    <source>
        <dbReference type="Proteomes" id="UP000000268"/>
    </source>
</evidence>
<keyword evidence="2" id="KW-0472">Membrane</keyword>
<geneLocation type="plasmid" evidence="3 4">
    <name>pREB7</name>
</geneLocation>
<dbReference type="HOGENOM" id="CLU_923249_0_0_3"/>
<dbReference type="Proteomes" id="UP000000268">
    <property type="component" value="Plasmid pREB7"/>
</dbReference>